<dbReference type="AlphaFoldDB" id="A0A7Y9ZDJ8"/>
<dbReference type="InterPro" id="IPR025403">
    <property type="entry name" value="TgpA-like_C"/>
</dbReference>
<dbReference type="Proteomes" id="UP000562045">
    <property type="component" value="Unassembled WGS sequence"/>
</dbReference>
<gene>
    <name evidence="4" type="ORF">BJ993_000544</name>
</gene>
<dbReference type="RefSeq" id="WP_179647642.1">
    <property type="nucleotide sequence ID" value="NZ_JACBZM010000001.1"/>
</dbReference>
<name>A0A7Y9ZDJ8_9ACTN</name>
<keyword evidence="2" id="KW-0472">Membrane</keyword>
<feature type="transmembrane region" description="Helical" evidence="2">
    <location>
        <begin position="86"/>
        <end position="106"/>
    </location>
</feature>
<evidence type="ECO:0000256" key="1">
    <source>
        <dbReference type="SAM" id="MobiDB-lite"/>
    </source>
</evidence>
<feature type="domain" description="Protein-glutamine gamma-glutamyltransferase-like C-terminal" evidence="3">
    <location>
        <begin position="163"/>
        <end position="231"/>
    </location>
</feature>
<evidence type="ECO:0000313" key="4">
    <source>
        <dbReference type="EMBL" id="NYI43464.1"/>
    </source>
</evidence>
<evidence type="ECO:0000259" key="3">
    <source>
        <dbReference type="Pfam" id="PF13559"/>
    </source>
</evidence>
<feature type="region of interest" description="Disordered" evidence="1">
    <location>
        <begin position="36"/>
        <end position="78"/>
    </location>
</feature>
<organism evidence="4 5">
    <name type="scientific">Nocardioides aromaticivorans</name>
    <dbReference type="NCBI Taxonomy" id="200618"/>
    <lineage>
        <taxon>Bacteria</taxon>
        <taxon>Bacillati</taxon>
        <taxon>Actinomycetota</taxon>
        <taxon>Actinomycetes</taxon>
        <taxon>Propionibacteriales</taxon>
        <taxon>Nocardioidaceae</taxon>
        <taxon>Nocardioides</taxon>
    </lineage>
</organism>
<feature type="compositionally biased region" description="Basic and acidic residues" evidence="1">
    <location>
        <begin position="48"/>
        <end position="76"/>
    </location>
</feature>
<proteinExistence type="predicted"/>
<keyword evidence="2" id="KW-1133">Transmembrane helix</keyword>
<keyword evidence="2" id="KW-0812">Transmembrane</keyword>
<dbReference type="EMBL" id="JACBZM010000001">
    <property type="protein sequence ID" value="NYI43464.1"/>
    <property type="molecule type" value="Genomic_DNA"/>
</dbReference>
<comment type="caution">
    <text evidence="4">The sequence shown here is derived from an EMBL/GenBank/DDBJ whole genome shotgun (WGS) entry which is preliminary data.</text>
</comment>
<reference evidence="4 5" key="1">
    <citation type="submission" date="2020-07" db="EMBL/GenBank/DDBJ databases">
        <title>Sequencing the genomes of 1000 actinobacteria strains.</title>
        <authorList>
            <person name="Klenk H.-P."/>
        </authorList>
    </citation>
    <scope>NUCLEOTIDE SEQUENCE [LARGE SCALE GENOMIC DNA]</scope>
    <source>
        <strain evidence="4 5">DSM 15131</strain>
    </source>
</reference>
<protein>
    <recommendedName>
        <fullName evidence="3">Protein-glutamine gamma-glutamyltransferase-like C-terminal domain-containing protein</fullName>
    </recommendedName>
</protein>
<dbReference type="Pfam" id="PF13559">
    <property type="entry name" value="DUF4129"/>
    <property type="match status" value="1"/>
</dbReference>
<evidence type="ECO:0000256" key="2">
    <source>
        <dbReference type="SAM" id="Phobius"/>
    </source>
</evidence>
<accession>A0A7Y9ZDJ8</accession>
<evidence type="ECO:0000313" key="5">
    <source>
        <dbReference type="Proteomes" id="UP000562045"/>
    </source>
</evidence>
<sequence>MGKGSRDLERPGLLLAGALVLLLCVLATASGQGVDWPVLESDPPSVSEGERPTDDITGERGGEPEEADHDRDRSGDGDGLLLPGRAAAVALVVALGLVLAAVLVRLRFSLRHRRRRDGRPAAGLLLDPVEPETLDDADALAEALAEGIADLDAGTARNGIVAAWLRLEAATESERFHRDPADTPAEFVAHVLASYDLDGGAIDRLAVLYREARFSQHALGEAQRSEAAACLATLLRGLPAARRRNVR</sequence>